<dbReference type="GO" id="GO:0016279">
    <property type="term" value="F:protein-lysine N-methyltransferase activity"/>
    <property type="evidence" value="ECO:0007669"/>
    <property type="project" value="InterPro"/>
</dbReference>
<dbReference type="AlphaFoldDB" id="A0A7S4UY10"/>
<feature type="transmembrane region" description="Helical" evidence="5">
    <location>
        <begin position="26"/>
        <end position="47"/>
    </location>
</feature>
<protein>
    <recommendedName>
        <fullName evidence="7">DOT1 domain-containing protein</fullName>
    </recommendedName>
</protein>
<organism evidence="6">
    <name type="scientific">Ditylum brightwellii</name>
    <dbReference type="NCBI Taxonomy" id="49249"/>
    <lineage>
        <taxon>Eukaryota</taxon>
        <taxon>Sar</taxon>
        <taxon>Stramenopiles</taxon>
        <taxon>Ochrophyta</taxon>
        <taxon>Bacillariophyta</taxon>
        <taxon>Mediophyceae</taxon>
        <taxon>Lithodesmiophycidae</taxon>
        <taxon>Lithodesmiales</taxon>
        <taxon>Lithodesmiaceae</taxon>
        <taxon>Ditylum</taxon>
    </lineage>
</organism>
<keyword evidence="3" id="KW-0808">Transferase</keyword>
<dbReference type="InterPro" id="IPR026170">
    <property type="entry name" value="FAM173A/B"/>
</dbReference>
<gene>
    <name evidence="6" type="ORF">DBRI00130_LOCUS443</name>
</gene>
<evidence type="ECO:0000256" key="5">
    <source>
        <dbReference type="SAM" id="Phobius"/>
    </source>
</evidence>
<name>A0A7S4UY10_9STRA</name>
<dbReference type="InterPro" id="IPR029063">
    <property type="entry name" value="SAM-dependent_MTases_sf"/>
</dbReference>
<dbReference type="SUPFAM" id="SSF53335">
    <property type="entry name" value="S-adenosyl-L-methionine-dependent methyltransferases"/>
    <property type="match status" value="1"/>
</dbReference>
<evidence type="ECO:0000256" key="3">
    <source>
        <dbReference type="ARBA" id="ARBA00022679"/>
    </source>
</evidence>
<dbReference type="PANTHER" id="PTHR13610">
    <property type="entry name" value="METHYLTRANSFERASE DOMAIN-CONTAINING PROTEIN"/>
    <property type="match status" value="1"/>
</dbReference>
<keyword evidence="5" id="KW-1133">Transmembrane helix</keyword>
<proteinExistence type="inferred from homology"/>
<sequence length="226" mass="25352">MGYPHKNGENDVRQSDDEMNLWKKRIALGALGTAFTGSILLMSPFVIMQLRSPLPYMSTPRKKVIRALKEVASSAKKSNTKDHELRFMDLGSGDGEAVFAAASVGWRATGIEMNPTLWAVSSIRRLFSPPHVRKNCKFILGNMWSSRADLRLENAVMIFGVKPLMPKIADKISRECSSGTHVFSYRFRVPMFDETATRGKDSGSNSGFLAADLVYDHEEMRVYRVQ</sequence>
<evidence type="ECO:0000256" key="2">
    <source>
        <dbReference type="ARBA" id="ARBA00022603"/>
    </source>
</evidence>
<dbReference type="GO" id="GO:0005739">
    <property type="term" value="C:mitochondrion"/>
    <property type="evidence" value="ECO:0007669"/>
    <property type="project" value="TreeGrafter"/>
</dbReference>
<dbReference type="GO" id="GO:1905706">
    <property type="term" value="P:regulation of mitochondrial ATP synthesis coupled proton transport"/>
    <property type="evidence" value="ECO:0007669"/>
    <property type="project" value="TreeGrafter"/>
</dbReference>
<dbReference type="PANTHER" id="PTHR13610:SF9">
    <property type="entry name" value="FI06469P"/>
    <property type="match status" value="1"/>
</dbReference>
<evidence type="ECO:0000313" key="6">
    <source>
        <dbReference type="EMBL" id="CAE4578660.1"/>
    </source>
</evidence>
<dbReference type="Gene3D" id="3.40.50.150">
    <property type="entry name" value="Vaccinia Virus protein VP39"/>
    <property type="match status" value="1"/>
</dbReference>
<reference evidence="6" key="1">
    <citation type="submission" date="2021-01" db="EMBL/GenBank/DDBJ databases">
        <authorList>
            <person name="Corre E."/>
            <person name="Pelletier E."/>
            <person name="Niang G."/>
            <person name="Scheremetjew M."/>
            <person name="Finn R."/>
            <person name="Kale V."/>
            <person name="Holt S."/>
            <person name="Cochrane G."/>
            <person name="Meng A."/>
            <person name="Brown T."/>
            <person name="Cohen L."/>
        </authorList>
    </citation>
    <scope>NUCLEOTIDE SEQUENCE</scope>
    <source>
        <strain evidence="6">GSO104</strain>
    </source>
</reference>
<comment type="similarity">
    <text evidence="1">Belongs to the ANT/ATPSC lysine N-methyltransferase family.</text>
</comment>
<evidence type="ECO:0000256" key="4">
    <source>
        <dbReference type="ARBA" id="ARBA00022691"/>
    </source>
</evidence>
<dbReference type="GO" id="GO:0032259">
    <property type="term" value="P:methylation"/>
    <property type="evidence" value="ECO:0007669"/>
    <property type="project" value="UniProtKB-KW"/>
</dbReference>
<keyword evidence="4" id="KW-0949">S-adenosyl-L-methionine</keyword>
<keyword evidence="5" id="KW-0812">Transmembrane</keyword>
<keyword evidence="5" id="KW-0472">Membrane</keyword>
<keyword evidence="2" id="KW-0489">Methyltransferase</keyword>
<evidence type="ECO:0000256" key="1">
    <source>
        <dbReference type="ARBA" id="ARBA00010633"/>
    </source>
</evidence>
<accession>A0A7S4UY10</accession>
<dbReference type="EMBL" id="HBNS01000554">
    <property type="protein sequence ID" value="CAE4578660.1"/>
    <property type="molecule type" value="Transcribed_RNA"/>
</dbReference>
<evidence type="ECO:0008006" key="7">
    <source>
        <dbReference type="Google" id="ProtNLM"/>
    </source>
</evidence>